<sequence>MKAPSAHGGRRGLAVFVFLAAGAFATPALAANDCKNPSVKIQGSQVYDGFPDSIETSPGNFRRNTITLNNSPSSKPEPGPNAIYTWSQGTGQTAGSFNTTSGPSTTFTVPDVGTAGETITVTMRVQSTEPGCVGTFTDTVTLNVVDRNNVIVNNPPVAAASASPAVADEGVTVTLSSAGSNDPEGKPLSYTWSQQSGAAVVLSDIHTPSATFQAPNTAYPNGATLVFRLTVNDGVYTDIEDVTVNISWVNDPPVTALTCPSAVNERQPIALNGSASRDGDNGIASYAWSGGWPQLNLSGFATNSISVPARTLGYQDAGFYTFRLTTTDAMGAFTFAECAVQIRDVTAPVFTLPADIVQEASSAAGNVVLYTASAFDAVDGSLPAPNFSCAPASASTFAVKTTPVTCSASDSAGNSAQGAFNVTIQDTTAPVLNVPLAFGVEATGPDGAIVEYFATSTDIVDGVRDATCAPASGTQFVLGDTTVTCAATDDHGNAAASKSFIVTVHDTTAPAIDAHEDITGIEATGPTGAVVTFDNPATHDIVDGDGIANCLPQSGSTFPVGTSIVHCRASDAAGNRSTSQFSVTVVDSTPPVIAPHDDVIAEATSAAGADVTYTPPGTIDLVSGAGTAVCLPASGSLFELGSTEITCNASDTAGNAAEPTYFNVIVRDSTPPVIDQPDDVGPLEATSAAGAQAFYTSPQTHDAVDGTGTASCSPVSGTVFALGQTEVTCSAHDAAGNVATPKSFFVNVHDTTPPVIDPHADIPGVEATGPAGAVVTFDGPATHDIVDGDGVSTCAPASGSVFAIGATNVSCAASDAAGNAGKPSGFVVTVVDTTAPAVTAPPGQVVEATGPLTEVDIGQATATDAVGVVSLTHDAPSAFALGATTVIWTARDAAGNTGTATQTVTVRDTTAPAISVPEAIVREATSPDGATVTFVASAHDLVYGNVAVSCAPASGSTFALGTTTVACSSTDGSGNTGSASFTVTVQDTTRPVISYLGPVNVTAGSNATAVVNYPQPTASDIVDVTVPVICGPESGSTFSIGTTQVRCSATDKAGNKAEGSFPVTVSFAWNGFFRPVDMAPTLNSSKAGSAIPLKFSLGSYQGMSIMAAGYPKSAPMGCSSNEDPLLETVTAGQSSLQYDASANQYVYVWKSEKSWAGTCRQIQVKLIDGSVHTANFSFK</sequence>
<dbReference type="PANTHER" id="PTHR24273">
    <property type="entry name" value="FI04643P-RELATED"/>
    <property type="match status" value="1"/>
</dbReference>
<feature type="signal peptide" evidence="3">
    <location>
        <begin position="1"/>
        <end position="30"/>
    </location>
</feature>
<protein>
    <submittedName>
        <fullName evidence="5">HYR domain-containing protein</fullName>
    </submittedName>
</protein>
<name>A0ABS0BAT9_9GAMM</name>
<evidence type="ECO:0000259" key="4">
    <source>
        <dbReference type="PROSITE" id="PS50825"/>
    </source>
</evidence>
<feature type="domain" description="HYR" evidence="4">
    <location>
        <begin position="986"/>
        <end position="1067"/>
    </location>
</feature>
<keyword evidence="3" id="KW-0732">Signal</keyword>
<reference evidence="5 6" key="1">
    <citation type="submission" date="2020-11" db="EMBL/GenBank/DDBJ databases">
        <title>Draft Genome Sequence and Secondary Metabolite Biosynthetic Potential of the Lysobacter niastensis Type strain DSM 18481.</title>
        <authorList>
            <person name="Turrini P."/>
            <person name="Artuso I."/>
            <person name="Tescari M."/>
            <person name="Lugli G.A."/>
            <person name="Frangipani E."/>
            <person name="Ventura M."/>
            <person name="Visca P."/>
        </authorList>
    </citation>
    <scope>NUCLEOTIDE SEQUENCE [LARGE SCALE GENOMIC DNA]</scope>
    <source>
        <strain evidence="5 6">DSM 18481</strain>
    </source>
</reference>
<dbReference type="RefSeq" id="WP_194932532.1">
    <property type="nucleotide sequence ID" value="NZ_JADLZT010000012.1"/>
</dbReference>
<gene>
    <name evidence="5" type="ORF">IU514_18060</name>
</gene>
<dbReference type="Pfam" id="PF18911">
    <property type="entry name" value="PKD_4"/>
    <property type="match status" value="1"/>
</dbReference>
<accession>A0ABS0BAT9</accession>
<dbReference type="Proteomes" id="UP001429984">
    <property type="component" value="Unassembled WGS sequence"/>
</dbReference>
<organism evidence="5 6">
    <name type="scientific">Lysobacter niastensis</name>
    <dbReference type="NCBI Taxonomy" id="380629"/>
    <lineage>
        <taxon>Bacteria</taxon>
        <taxon>Pseudomonadati</taxon>
        <taxon>Pseudomonadota</taxon>
        <taxon>Gammaproteobacteria</taxon>
        <taxon>Lysobacterales</taxon>
        <taxon>Lysobacteraceae</taxon>
        <taxon>Lysobacter</taxon>
    </lineage>
</organism>
<dbReference type="NCBIfam" id="NF038114">
    <property type="entry name" value="rightmost"/>
    <property type="match status" value="1"/>
</dbReference>
<dbReference type="PROSITE" id="PS50825">
    <property type="entry name" value="HYR"/>
    <property type="match status" value="5"/>
</dbReference>
<dbReference type="Pfam" id="PF22352">
    <property type="entry name" value="K319L-like_PKD"/>
    <property type="match status" value="1"/>
</dbReference>
<evidence type="ECO:0000256" key="2">
    <source>
        <dbReference type="SAM" id="MobiDB-lite"/>
    </source>
</evidence>
<keyword evidence="6" id="KW-1185">Reference proteome</keyword>
<dbReference type="Pfam" id="PF02494">
    <property type="entry name" value="HYR"/>
    <property type="match status" value="9"/>
</dbReference>
<feature type="region of interest" description="Disordered" evidence="2">
    <location>
        <begin position="56"/>
        <end position="79"/>
    </location>
</feature>
<dbReference type="InterPro" id="IPR013783">
    <property type="entry name" value="Ig-like_fold"/>
</dbReference>
<dbReference type="InterPro" id="IPR000601">
    <property type="entry name" value="PKD_dom"/>
</dbReference>
<comment type="caution">
    <text evidence="5">The sequence shown here is derived from an EMBL/GenBank/DDBJ whole genome shotgun (WGS) entry which is preliminary data.</text>
</comment>
<dbReference type="InterPro" id="IPR003410">
    <property type="entry name" value="HYR_dom"/>
</dbReference>
<keyword evidence="1" id="KW-0677">Repeat</keyword>
<feature type="domain" description="HYR" evidence="4">
    <location>
        <begin position="667"/>
        <end position="750"/>
    </location>
</feature>
<feature type="chain" id="PRO_5047170911" evidence="3">
    <location>
        <begin position="31"/>
        <end position="1179"/>
    </location>
</feature>
<dbReference type="SUPFAM" id="SSF49299">
    <property type="entry name" value="PKD domain"/>
    <property type="match status" value="1"/>
</dbReference>
<feature type="domain" description="HYR" evidence="4">
    <location>
        <begin position="505"/>
        <end position="587"/>
    </location>
</feature>
<feature type="domain" description="HYR" evidence="4">
    <location>
        <begin position="751"/>
        <end position="832"/>
    </location>
</feature>
<dbReference type="InterPro" id="IPR035986">
    <property type="entry name" value="PKD_dom_sf"/>
</dbReference>
<proteinExistence type="predicted"/>
<dbReference type="Gene3D" id="2.60.40.10">
    <property type="entry name" value="Immunoglobulins"/>
    <property type="match status" value="3"/>
</dbReference>
<feature type="compositionally biased region" description="Polar residues" evidence="2">
    <location>
        <begin position="56"/>
        <end position="74"/>
    </location>
</feature>
<evidence type="ECO:0000256" key="1">
    <source>
        <dbReference type="ARBA" id="ARBA00022737"/>
    </source>
</evidence>
<feature type="domain" description="HYR" evidence="4">
    <location>
        <begin position="343"/>
        <end position="426"/>
    </location>
</feature>
<dbReference type="PANTHER" id="PTHR24273:SF32">
    <property type="entry name" value="HYALIN"/>
    <property type="match status" value="1"/>
</dbReference>
<evidence type="ECO:0000313" key="5">
    <source>
        <dbReference type="EMBL" id="MBF6025937.1"/>
    </source>
</evidence>
<evidence type="ECO:0000313" key="6">
    <source>
        <dbReference type="Proteomes" id="UP001429984"/>
    </source>
</evidence>
<evidence type="ECO:0000256" key="3">
    <source>
        <dbReference type="SAM" id="SignalP"/>
    </source>
</evidence>
<dbReference type="EMBL" id="JADLZT010000012">
    <property type="protein sequence ID" value="MBF6025937.1"/>
    <property type="molecule type" value="Genomic_DNA"/>
</dbReference>